<evidence type="ECO:0000259" key="4">
    <source>
        <dbReference type="Pfam" id="PF24092"/>
    </source>
</evidence>
<dbReference type="InterPro" id="IPR055797">
    <property type="entry name" value="DUF7373"/>
</dbReference>
<evidence type="ECO:0000313" key="6">
    <source>
        <dbReference type="Proteomes" id="UP000460221"/>
    </source>
</evidence>
<sequence length="452" mass="46336">MERIRTRHGVGRQARRAWLVACTTALALVAAGCASTISGVAQTVPGAAPVTSSTAQTTGSTESTGSTRTTDTTGSTETTESTGSTESTDTTESTEQTDTTSGGGGTGDYPTTPRDIPATPASEESAALLESRRLASVVVVPTFVDADFTQVGSISTLPLKGPSALVVVLNDPVPEVARRGGMISGFAASRSTTDSDSGMVTMVLQYGTAAQATKAVTDLTAASADKESDTGKLTVPGYDKAGGWTGKSSSGGTYSHAFAAAGEFVLYSWVDSPADAYDQPALIAKAFDAMTASADAFTPASGDALMKLPTDTDGLLAHTLANTGDNATVHDGLYDSSGVLVWDTDPIGTKELFADAGVDIVGLGRTNVYRAADDEGAAMVRDAFVEFTLGTDGGWTEFSPDASGEPKCAQQALNSVYYCMATSGRYAIELSASSESDLIAALNAQYQLLQSI</sequence>
<feature type="region of interest" description="Disordered" evidence="1">
    <location>
        <begin position="48"/>
        <end position="124"/>
    </location>
</feature>
<dbReference type="EMBL" id="WLYK01000003">
    <property type="protein sequence ID" value="MTD14377.1"/>
    <property type="molecule type" value="Genomic_DNA"/>
</dbReference>
<keyword evidence="2" id="KW-0732">Signal</keyword>
<evidence type="ECO:0000256" key="2">
    <source>
        <dbReference type="SAM" id="SignalP"/>
    </source>
</evidence>
<name>A0A7K1FJQ9_9ACTN</name>
<protein>
    <submittedName>
        <fullName evidence="5">Uncharacterized protein</fullName>
    </submittedName>
</protein>
<dbReference type="Proteomes" id="UP000460221">
    <property type="component" value="Unassembled WGS sequence"/>
</dbReference>
<feature type="domain" description="DUF7373" evidence="4">
    <location>
        <begin position="316"/>
        <end position="450"/>
    </location>
</feature>
<feature type="domain" description="DUF7373" evidence="3">
    <location>
        <begin position="119"/>
        <end position="309"/>
    </location>
</feature>
<feature type="chain" id="PRO_5039476763" evidence="2">
    <location>
        <begin position="28"/>
        <end position="452"/>
    </location>
</feature>
<feature type="compositionally biased region" description="Low complexity" evidence="1">
    <location>
        <begin position="51"/>
        <end position="100"/>
    </location>
</feature>
<dbReference type="PROSITE" id="PS51257">
    <property type="entry name" value="PROKAR_LIPOPROTEIN"/>
    <property type="match status" value="1"/>
</dbReference>
<gene>
    <name evidence="5" type="ORF">GIS00_10490</name>
</gene>
<dbReference type="InterPro" id="IPR056463">
    <property type="entry name" value="DUF7373_C"/>
</dbReference>
<keyword evidence="6" id="KW-1185">Reference proteome</keyword>
<evidence type="ECO:0000259" key="3">
    <source>
        <dbReference type="Pfam" id="PF24088"/>
    </source>
</evidence>
<dbReference type="Pfam" id="PF24092">
    <property type="entry name" value="DUF7373_C"/>
    <property type="match status" value="1"/>
</dbReference>
<dbReference type="RefSeq" id="WP_154768415.1">
    <property type="nucleotide sequence ID" value="NZ_WLYK01000003.1"/>
</dbReference>
<dbReference type="Pfam" id="PF24088">
    <property type="entry name" value="DUF7373"/>
    <property type="match status" value="1"/>
</dbReference>
<feature type="signal peptide" evidence="2">
    <location>
        <begin position="1"/>
        <end position="27"/>
    </location>
</feature>
<dbReference type="AlphaFoldDB" id="A0A7K1FJQ9"/>
<reference evidence="5 6" key="1">
    <citation type="submission" date="2019-11" db="EMBL/GenBank/DDBJ databases">
        <authorList>
            <person name="Jiang L.-Q."/>
        </authorList>
    </citation>
    <scope>NUCLEOTIDE SEQUENCE [LARGE SCALE GENOMIC DNA]</scope>
    <source>
        <strain evidence="5 6">YIM 132087</strain>
    </source>
</reference>
<evidence type="ECO:0000256" key="1">
    <source>
        <dbReference type="SAM" id="MobiDB-lite"/>
    </source>
</evidence>
<evidence type="ECO:0000313" key="5">
    <source>
        <dbReference type="EMBL" id="MTD14377.1"/>
    </source>
</evidence>
<comment type="caution">
    <text evidence="5">The sequence shown here is derived from an EMBL/GenBank/DDBJ whole genome shotgun (WGS) entry which is preliminary data.</text>
</comment>
<accession>A0A7K1FJQ9</accession>
<proteinExistence type="predicted"/>
<organism evidence="5 6">
    <name type="scientific">Nakamurella alba</name>
    <dbReference type="NCBI Taxonomy" id="2665158"/>
    <lineage>
        <taxon>Bacteria</taxon>
        <taxon>Bacillati</taxon>
        <taxon>Actinomycetota</taxon>
        <taxon>Actinomycetes</taxon>
        <taxon>Nakamurellales</taxon>
        <taxon>Nakamurellaceae</taxon>
        <taxon>Nakamurella</taxon>
    </lineage>
</organism>